<dbReference type="STRING" id="52838.A0A4S8KA42"/>
<keyword evidence="6" id="KW-1185">Reference proteome</keyword>
<evidence type="ECO:0000256" key="1">
    <source>
        <dbReference type="ARBA" id="ARBA00023015"/>
    </source>
</evidence>
<evidence type="ECO:0000256" key="2">
    <source>
        <dbReference type="ARBA" id="ARBA00023163"/>
    </source>
</evidence>
<accession>A0A4S8KA42</accession>
<dbReference type="AlphaFoldDB" id="A0A4S8KA42"/>
<evidence type="ECO:0000313" key="5">
    <source>
        <dbReference type="EMBL" id="THU71941.1"/>
    </source>
</evidence>
<dbReference type="PROSITE" id="PS50985">
    <property type="entry name" value="GRAS"/>
    <property type="match status" value="1"/>
</dbReference>
<feature type="region of interest" description="Disordered" evidence="4">
    <location>
        <begin position="1"/>
        <end position="30"/>
    </location>
</feature>
<protein>
    <submittedName>
        <fullName evidence="5">Uncharacterized protein</fullName>
    </submittedName>
</protein>
<name>A0A4S8KA42_MUSBA</name>
<comment type="caution">
    <text evidence="3">Lacks conserved residue(s) required for the propagation of feature annotation.</text>
</comment>
<keyword evidence="2" id="KW-0804">Transcription</keyword>
<feature type="region of interest" description="SAW" evidence="3">
    <location>
        <begin position="450"/>
        <end position="521"/>
    </location>
</feature>
<dbReference type="InterPro" id="IPR005202">
    <property type="entry name" value="TF_GRAS"/>
</dbReference>
<comment type="similarity">
    <text evidence="3">Belongs to the GRAS family.</text>
</comment>
<proteinExistence type="inferred from homology"/>
<keyword evidence="1" id="KW-0805">Transcription regulation</keyword>
<organism evidence="5 6">
    <name type="scientific">Musa balbisiana</name>
    <name type="common">Banana</name>
    <dbReference type="NCBI Taxonomy" id="52838"/>
    <lineage>
        <taxon>Eukaryota</taxon>
        <taxon>Viridiplantae</taxon>
        <taxon>Streptophyta</taxon>
        <taxon>Embryophyta</taxon>
        <taxon>Tracheophyta</taxon>
        <taxon>Spermatophyta</taxon>
        <taxon>Magnoliopsida</taxon>
        <taxon>Liliopsida</taxon>
        <taxon>Zingiberales</taxon>
        <taxon>Musaceae</taxon>
        <taxon>Musa</taxon>
    </lineage>
</organism>
<dbReference type="PANTHER" id="PTHR31636">
    <property type="entry name" value="OSJNBA0084A10.13 PROTEIN-RELATED"/>
    <property type="match status" value="1"/>
</dbReference>
<gene>
    <name evidence="5" type="ORF">C4D60_Mb04t06850</name>
</gene>
<feature type="compositionally biased region" description="Basic and acidic residues" evidence="4">
    <location>
        <begin position="1"/>
        <end position="12"/>
    </location>
</feature>
<dbReference type="Pfam" id="PF03514">
    <property type="entry name" value="GRAS"/>
    <property type="match status" value="1"/>
</dbReference>
<reference evidence="5 6" key="1">
    <citation type="journal article" date="2019" name="Nat. Plants">
        <title>Genome sequencing of Musa balbisiana reveals subgenome evolution and function divergence in polyploid bananas.</title>
        <authorList>
            <person name="Yao X."/>
        </authorList>
    </citation>
    <scope>NUCLEOTIDE SEQUENCE [LARGE SCALE GENOMIC DNA]</scope>
    <source>
        <strain evidence="6">cv. DH-PKW</strain>
        <tissue evidence="5">Leaves</tissue>
    </source>
</reference>
<dbReference type="Proteomes" id="UP000317650">
    <property type="component" value="Chromosome 4"/>
</dbReference>
<evidence type="ECO:0000313" key="6">
    <source>
        <dbReference type="Proteomes" id="UP000317650"/>
    </source>
</evidence>
<sequence>MRHSEARTDSPRTHRRFSVPSKPLLLDSSPDNLNTNGNLFAPNLFYEPTSVLDPRLTSRFVTAPSAAPAGVCDPPRLFRGGDDSHHHFPSSDEWYTASWLLPETPDFSPLPDDVNPSFLNSHFDIPFDSFAAGDLVSSPSPGFDRSQLESLIRAAYYLESNDFDAARVILSRLNQHIPSTVVSPLQRAVSLFKEALLGLLCPSTAEPPIPALELVRHIDDHKAFSDLSPVPHFATFTATQILIETLDGGARSIHLVDFDFGLGVQWSSFAQELAERSSASLSSPPAVRITAVIAEESAETAFAAENLRDFARNLKISLVVNFVRVGGLGKLALNDVVLYGAGEPTAVVLTPSAFRLFGCGDGAQVSTATLLRFVRRASPRVVVFVDTDGGATSGVEGAHPTLSLQRRVSEGVGHYAALLESVAESAAATGAGEGAVQQVERAVVRPWVAATVGEWPVRLGPWREVLAGAGWVPLHVSEIAESQAKWLVQRAPVDGHHVARRNRALVLSWRGRELASTSAWRC</sequence>
<comment type="caution">
    <text evidence="5">The sequence shown here is derived from an EMBL/GenBank/DDBJ whole genome shotgun (WGS) entry which is preliminary data.</text>
</comment>
<evidence type="ECO:0000256" key="3">
    <source>
        <dbReference type="PROSITE-ProRule" id="PRU01191"/>
    </source>
</evidence>
<evidence type="ECO:0000256" key="4">
    <source>
        <dbReference type="SAM" id="MobiDB-lite"/>
    </source>
</evidence>
<dbReference type="EMBL" id="PYDT01000001">
    <property type="protein sequence ID" value="THU71941.1"/>
    <property type="molecule type" value="Genomic_DNA"/>
</dbReference>